<sequence>MVNPYGPDTRGTFSFGIRLGLLFEVQAACLSAICVLGLLVYLAWTAIRTRRQRGKHALPSHLHVLFVSLLFSDLLHSIGSILNIPWIRDSGVLEGPLCTAQGIFRQMGDTGVALEILAIAVFTWGVIVRGWSSPSLKTTFVIVGLIWIFVILITLVSYGVHKAAEQVYYGNTRYWCWIRSPYSLPDGIALQYGWFWLTAAINLVLYISVAVTLLKSKRRCRNAQMPEGQRSLQKIAFQMTWYPIIYLITITPMSITRLWIFTNPEHPPPFAATALAAVLLTLSGVFNAVLFSITRPTLIPQKGHDHDPTVGGLRSIYTLEFCQRPDEDQRSSKIPPSLETPCHGEGTSKGGGTDETYV</sequence>
<feature type="transmembrane region" description="Helical" evidence="6">
    <location>
        <begin position="272"/>
        <end position="293"/>
    </location>
</feature>
<feature type="transmembrane region" description="Helical" evidence="6">
    <location>
        <begin position="194"/>
        <end position="214"/>
    </location>
</feature>
<evidence type="ECO:0000256" key="6">
    <source>
        <dbReference type="SAM" id="Phobius"/>
    </source>
</evidence>
<feature type="transmembrane region" description="Helical" evidence="6">
    <location>
        <begin position="107"/>
        <end position="128"/>
    </location>
</feature>
<dbReference type="GO" id="GO:0004930">
    <property type="term" value="F:G protein-coupled receptor activity"/>
    <property type="evidence" value="ECO:0007669"/>
    <property type="project" value="TreeGrafter"/>
</dbReference>
<evidence type="ECO:0000256" key="3">
    <source>
        <dbReference type="ARBA" id="ARBA00022989"/>
    </source>
</evidence>
<feature type="transmembrane region" description="Helical" evidence="6">
    <location>
        <begin position="64"/>
        <end position="87"/>
    </location>
</feature>
<evidence type="ECO:0000256" key="1">
    <source>
        <dbReference type="ARBA" id="ARBA00004141"/>
    </source>
</evidence>
<keyword evidence="8" id="KW-0675">Receptor</keyword>
<reference evidence="8 9" key="1">
    <citation type="journal article" date="2016" name="Mol. Biol. Evol.">
        <title>Comparative Genomics of Early-Diverging Mushroom-Forming Fungi Provides Insights into the Origins of Lignocellulose Decay Capabilities.</title>
        <authorList>
            <person name="Nagy L.G."/>
            <person name="Riley R."/>
            <person name="Tritt A."/>
            <person name="Adam C."/>
            <person name="Daum C."/>
            <person name="Floudas D."/>
            <person name="Sun H."/>
            <person name="Yadav J.S."/>
            <person name="Pangilinan J."/>
            <person name="Larsson K.H."/>
            <person name="Matsuura K."/>
            <person name="Barry K."/>
            <person name="Labutti K."/>
            <person name="Kuo R."/>
            <person name="Ohm R.A."/>
            <person name="Bhattacharya S.S."/>
            <person name="Shirouzu T."/>
            <person name="Yoshinaga Y."/>
            <person name="Martin F.M."/>
            <person name="Grigoriev I.V."/>
            <person name="Hibbett D.S."/>
        </authorList>
    </citation>
    <scope>NUCLEOTIDE SEQUENCE [LARGE SCALE GENOMIC DNA]</scope>
    <source>
        <strain evidence="8 9">HHB10207 ss-3</strain>
    </source>
</reference>
<gene>
    <name evidence="8" type="ORF">SISSUDRAFT_1062296</name>
</gene>
<dbReference type="PANTHER" id="PTHR23112">
    <property type="entry name" value="G PROTEIN-COUPLED RECEPTOR 157-RELATED"/>
    <property type="match status" value="1"/>
</dbReference>
<dbReference type="OrthoDB" id="100006at2759"/>
<organism evidence="8 9">
    <name type="scientific">Sistotremastrum suecicum HHB10207 ss-3</name>
    <dbReference type="NCBI Taxonomy" id="1314776"/>
    <lineage>
        <taxon>Eukaryota</taxon>
        <taxon>Fungi</taxon>
        <taxon>Dikarya</taxon>
        <taxon>Basidiomycota</taxon>
        <taxon>Agaricomycotina</taxon>
        <taxon>Agaricomycetes</taxon>
        <taxon>Sistotremastrales</taxon>
        <taxon>Sistotremastraceae</taxon>
        <taxon>Sistotremastrum</taxon>
    </lineage>
</organism>
<evidence type="ECO:0000256" key="2">
    <source>
        <dbReference type="ARBA" id="ARBA00022692"/>
    </source>
</evidence>
<proteinExistence type="predicted"/>
<evidence type="ECO:0000256" key="4">
    <source>
        <dbReference type="ARBA" id="ARBA00023136"/>
    </source>
</evidence>
<dbReference type="AlphaFoldDB" id="A0A166D3E6"/>
<feature type="region of interest" description="Disordered" evidence="5">
    <location>
        <begin position="326"/>
        <end position="358"/>
    </location>
</feature>
<dbReference type="STRING" id="1314776.A0A166D3E6"/>
<feature type="transmembrane region" description="Helical" evidence="6">
    <location>
        <begin position="235"/>
        <end position="260"/>
    </location>
</feature>
<dbReference type="Gene3D" id="1.20.1070.10">
    <property type="entry name" value="Rhodopsin 7-helix transmembrane proteins"/>
    <property type="match status" value="1"/>
</dbReference>
<name>A0A166D3E6_9AGAM</name>
<dbReference type="Proteomes" id="UP000076798">
    <property type="component" value="Unassembled WGS sequence"/>
</dbReference>
<evidence type="ECO:0000313" key="9">
    <source>
        <dbReference type="Proteomes" id="UP000076798"/>
    </source>
</evidence>
<dbReference type="GO" id="GO:0007189">
    <property type="term" value="P:adenylate cyclase-activating G protein-coupled receptor signaling pathway"/>
    <property type="evidence" value="ECO:0007669"/>
    <property type="project" value="TreeGrafter"/>
</dbReference>
<keyword evidence="2 6" id="KW-0812">Transmembrane</keyword>
<dbReference type="CDD" id="cd00637">
    <property type="entry name" value="7tm_classA_rhodopsin-like"/>
    <property type="match status" value="1"/>
</dbReference>
<feature type="domain" description="G-protein coupled receptors family 1 profile" evidence="7">
    <location>
        <begin position="36"/>
        <end position="291"/>
    </location>
</feature>
<feature type="transmembrane region" description="Helical" evidence="6">
    <location>
        <begin position="20"/>
        <end position="44"/>
    </location>
</feature>
<comment type="subcellular location">
    <subcellularLocation>
        <location evidence="1">Membrane</location>
        <topology evidence="1">Multi-pass membrane protein</topology>
    </subcellularLocation>
</comment>
<dbReference type="SUPFAM" id="SSF81321">
    <property type="entry name" value="Family A G protein-coupled receptor-like"/>
    <property type="match status" value="1"/>
</dbReference>
<keyword evidence="4 6" id="KW-0472">Membrane</keyword>
<evidence type="ECO:0000259" key="7">
    <source>
        <dbReference type="PROSITE" id="PS50262"/>
    </source>
</evidence>
<accession>A0A166D3E6</accession>
<evidence type="ECO:0000313" key="8">
    <source>
        <dbReference type="EMBL" id="KZT38090.1"/>
    </source>
</evidence>
<feature type="transmembrane region" description="Helical" evidence="6">
    <location>
        <begin position="140"/>
        <end position="160"/>
    </location>
</feature>
<keyword evidence="3 6" id="KW-1133">Transmembrane helix</keyword>
<dbReference type="InterPro" id="IPR017452">
    <property type="entry name" value="GPCR_Rhodpsn_7TM"/>
</dbReference>
<protein>
    <submittedName>
        <fullName evidence="8">Family A G protein-coupled receptor-like protein</fullName>
    </submittedName>
</protein>
<dbReference type="EMBL" id="KV428070">
    <property type="protein sequence ID" value="KZT38090.1"/>
    <property type="molecule type" value="Genomic_DNA"/>
</dbReference>
<dbReference type="PANTHER" id="PTHR23112:SF37">
    <property type="entry name" value="G PROTEIN-COUPLED RECEPTOR GPR1"/>
    <property type="match status" value="1"/>
</dbReference>
<evidence type="ECO:0000256" key="5">
    <source>
        <dbReference type="SAM" id="MobiDB-lite"/>
    </source>
</evidence>
<feature type="compositionally biased region" description="Gly residues" evidence="5">
    <location>
        <begin position="347"/>
        <end position="358"/>
    </location>
</feature>
<dbReference type="PROSITE" id="PS50262">
    <property type="entry name" value="G_PROTEIN_RECEP_F1_2"/>
    <property type="match status" value="1"/>
</dbReference>
<dbReference type="GO" id="GO:0005886">
    <property type="term" value="C:plasma membrane"/>
    <property type="evidence" value="ECO:0007669"/>
    <property type="project" value="TreeGrafter"/>
</dbReference>
<keyword evidence="9" id="KW-1185">Reference proteome</keyword>